<evidence type="ECO:0000313" key="2">
    <source>
        <dbReference type="EMBL" id="KGF92022.1"/>
    </source>
</evidence>
<feature type="domain" description="GST C-terminal" evidence="1">
    <location>
        <begin position="74"/>
        <end position="204"/>
    </location>
</feature>
<comment type="caution">
    <text evidence="2">The sequence shown here is derived from an EMBL/GenBank/DDBJ whole genome shotgun (WGS) entry which is preliminary data.</text>
</comment>
<dbReference type="PROSITE" id="PS50405">
    <property type="entry name" value="GST_CTER"/>
    <property type="match status" value="1"/>
</dbReference>
<dbReference type="Gene3D" id="1.20.1050.10">
    <property type="match status" value="1"/>
</dbReference>
<dbReference type="Proteomes" id="UP000030491">
    <property type="component" value="Unassembled WGS sequence"/>
</dbReference>
<dbReference type="PANTHER" id="PTHR43968">
    <property type="match status" value="1"/>
</dbReference>
<dbReference type="CDD" id="cd03196">
    <property type="entry name" value="GST_C_5"/>
    <property type="match status" value="1"/>
</dbReference>
<dbReference type="InterPro" id="IPR010987">
    <property type="entry name" value="Glutathione-S-Trfase_C-like"/>
</dbReference>
<dbReference type="GO" id="GO:0005737">
    <property type="term" value="C:cytoplasm"/>
    <property type="evidence" value="ECO:0007669"/>
    <property type="project" value="TreeGrafter"/>
</dbReference>
<gene>
    <name evidence="2" type="ORF">EU93_0836</name>
</gene>
<dbReference type="InterPro" id="IPR036249">
    <property type="entry name" value="Thioredoxin-like_sf"/>
</dbReference>
<organism evidence="2 3">
    <name type="scientific">Prochlorococcus marinus str. MIT 9116</name>
    <dbReference type="NCBI Taxonomy" id="167544"/>
    <lineage>
        <taxon>Bacteria</taxon>
        <taxon>Bacillati</taxon>
        <taxon>Cyanobacteriota</taxon>
        <taxon>Cyanophyceae</taxon>
        <taxon>Synechococcales</taxon>
        <taxon>Prochlorococcaceae</taxon>
        <taxon>Prochlorococcus</taxon>
    </lineage>
</organism>
<dbReference type="Pfam" id="PF13417">
    <property type="entry name" value="GST_N_3"/>
    <property type="match status" value="1"/>
</dbReference>
<reference evidence="3" key="1">
    <citation type="journal article" date="2014" name="Sci. Data">
        <title>Genomes of diverse isolates of the marine cyanobacterium Prochlorococcus.</title>
        <authorList>
            <person name="Biller S."/>
            <person name="Berube P."/>
            <person name="Thompson J."/>
            <person name="Kelly L."/>
            <person name="Roggensack S."/>
            <person name="Awad L."/>
            <person name="Roache-Johnson K."/>
            <person name="Ding H."/>
            <person name="Giovannoni S.J."/>
            <person name="Moore L.R."/>
            <person name="Chisholm S.W."/>
        </authorList>
    </citation>
    <scope>NUCLEOTIDE SEQUENCE [LARGE SCALE GENOMIC DNA]</scope>
</reference>
<dbReference type="InterPro" id="IPR004045">
    <property type="entry name" value="Glutathione_S-Trfase_N"/>
</dbReference>
<dbReference type="AlphaFoldDB" id="A0A0A1ZR01"/>
<evidence type="ECO:0000259" key="1">
    <source>
        <dbReference type="PROSITE" id="PS50405"/>
    </source>
</evidence>
<dbReference type="InterPro" id="IPR036282">
    <property type="entry name" value="Glutathione-S-Trfase_C_sf"/>
</dbReference>
<sequence>MRVRWALLICEISVEIREIDLKNKPLDFLNKSKTKTVPILIKKNSEVIEESLEIILWAISEKKKENTEVIYFPDNKKEDIFKIINENDNEFKYHLDRFKYATRYQNINKEFHFTKAIKFIEKWNKILTENKYFFGDNPTIADWSIWPFVRQFKIACENQKKTNYLETPIKKWLDSFENNKKFKSLMYKYELWAANSRKNYFPCN</sequence>
<dbReference type="SUPFAM" id="SSF47616">
    <property type="entry name" value="GST C-terminal domain-like"/>
    <property type="match status" value="1"/>
</dbReference>
<protein>
    <submittedName>
        <fullName evidence="2">Glutathione S-transferase domain protein</fullName>
    </submittedName>
</protein>
<evidence type="ECO:0000313" key="3">
    <source>
        <dbReference type="Proteomes" id="UP000030491"/>
    </source>
</evidence>
<accession>A0A0A1ZR01</accession>
<proteinExistence type="predicted"/>
<dbReference type="InterPro" id="IPR050983">
    <property type="entry name" value="GST_Omega/HSP26"/>
</dbReference>
<dbReference type="Gene3D" id="3.40.30.10">
    <property type="entry name" value="Glutaredoxin"/>
    <property type="match status" value="1"/>
</dbReference>
<dbReference type="PANTHER" id="PTHR43968:SF6">
    <property type="entry name" value="GLUTATHIONE S-TRANSFERASE OMEGA"/>
    <property type="match status" value="1"/>
</dbReference>
<dbReference type="Pfam" id="PF13410">
    <property type="entry name" value="GST_C_2"/>
    <property type="match status" value="1"/>
</dbReference>
<dbReference type="SUPFAM" id="SSF52833">
    <property type="entry name" value="Thioredoxin-like"/>
    <property type="match status" value="1"/>
</dbReference>
<keyword evidence="2" id="KW-0808">Transferase</keyword>
<dbReference type="GO" id="GO:0016740">
    <property type="term" value="F:transferase activity"/>
    <property type="evidence" value="ECO:0007669"/>
    <property type="project" value="UniProtKB-KW"/>
</dbReference>
<dbReference type="EMBL" id="JNAJ01000011">
    <property type="protein sequence ID" value="KGF92022.1"/>
    <property type="molecule type" value="Genomic_DNA"/>
</dbReference>
<name>A0A0A1ZR01_PROMR</name>